<keyword evidence="8 9" id="KW-0472">Membrane</keyword>
<evidence type="ECO:0000256" key="6">
    <source>
        <dbReference type="ARBA" id="ARBA00022840"/>
    </source>
</evidence>
<comment type="similarity">
    <text evidence="2">Belongs to the ABC transporter superfamily. ABCG family. Eye pigment precursor importer (TC 3.A.1.204) subfamily.</text>
</comment>
<dbReference type="GO" id="GO:0005524">
    <property type="term" value="F:ATP binding"/>
    <property type="evidence" value="ECO:0007669"/>
    <property type="project" value="UniProtKB-KW"/>
</dbReference>
<dbReference type="InterPro" id="IPR050352">
    <property type="entry name" value="ABCG_transporters"/>
</dbReference>
<evidence type="ECO:0000313" key="12">
    <source>
        <dbReference type="Proteomes" id="UP000494165"/>
    </source>
</evidence>
<keyword evidence="5" id="KW-0547">Nucleotide-binding</keyword>
<evidence type="ECO:0000313" key="11">
    <source>
        <dbReference type="EMBL" id="CAB3368401.1"/>
    </source>
</evidence>
<evidence type="ECO:0000256" key="3">
    <source>
        <dbReference type="ARBA" id="ARBA00022448"/>
    </source>
</evidence>
<accession>A0A8S1CJD2</accession>
<dbReference type="InterPro" id="IPR027417">
    <property type="entry name" value="P-loop_NTPase"/>
</dbReference>
<keyword evidence="7 9" id="KW-1133">Transmembrane helix</keyword>
<evidence type="ECO:0000256" key="1">
    <source>
        <dbReference type="ARBA" id="ARBA00004141"/>
    </source>
</evidence>
<keyword evidence="3" id="KW-0813">Transport</keyword>
<dbReference type="InterPro" id="IPR003439">
    <property type="entry name" value="ABC_transporter-like_ATP-bd"/>
</dbReference>
<dbReference type="SUPFAM" id="SSF52540">
    <property type="entry name" value="P-loop containing nucleoside triphosphate hydrolases"/>
    <property type="match status" value="1"/>
</dbReference>
<feature type="transmembrane region" description="Helical" evidence="9">
    <location>
        <begin position="501"/>
        <end position="521"/>
    </location>
</feature>
<dbReference type="InterPro" id="IPR013525">
    <property type="entry name" value="ABC2_TM"/>
</dbReference>
<evidence type="ECO:0000256" key="4">
    <source>
        <dbReference type="ARBA" id="ARBA00022692"/>
    </source>
</evidence>
<dbReference type="PANTHER" id="PTHR48041:SF15">
    <property type="entry name" value="FI05267P"/>
    <property type="match status" value="1"/>
</dbReference>
<comment type="subcellular location">
    <subcellularLocation>
        <location evidence="1">Membrane</location>
        <topology evidence="1">Multi-pass membrane protein</topology>
    </subcellularLocation>
</comment>
<name>A0A8S1CJD2_9INSE</name>
<proteinExistence type="inferred from homology"/>
<dbReference type="FunFam" id="3.40.50.300:FF:001077">
    <property type="entry name" value="Uncharacterized protein, isoform A"/>
    <property type="match status" value="1"/>
</dbReference>
<feature type="transmembrane region" description="Helical" evidence="9">
    <location>
        <begin position="592"/>
        <end position="610"/>
    </location>
</feature>
<dbReference type="GO" id="GO:0140359">
    <property type="term" value="F:ABC-type transporter activity"/>
    <property type="evidence" value="ECO:0007669"/>
    <property type="project" value="InterPro"/>
</dbReference>
<dbReference type="Pfam" id="PF00005">
    <property type="entry name" value="ABC_tran"/>
    <property type="match status" value="1"/>
</dbReference>
<dbReference type="EMBL" id="CADEPI010000037">
    <property type="protein sequence ID" value="CAB3368401.1"/>
    <property type="molecule type" value="Genomic_DNA"/>
</dbReference>
<evidence type="ECO:0000256" key="9">
    <source>
        <dbReference type="SAM" id="Phobius"/>
    </source>
</evidence>
<dbReference type="InterPro" id="IPR003593">
    <property type="entry name" value="AAA+_ATPase"/>
</dbReference>
<gene>
    <name evidence="11" type="ORF">CLODIP_2_CD06770</name>
</gene>
<sequence>MANPKKTLSNLTPLMPVNIEFSDLNYTVHQNGYGPKTILRNINGLFKSGELTCILGPSGAGKSTLLNLLAGYKSANATGTIFVNGRPRDMRVFRRISRYIMQEDLLQPHLSVDEAMYAASQLKLGLNLDPKQRQATVDEILDLLRLKKAKHTRTEKLSGGERKRLSIALEMINNPPVMFLDEPTTGLDDLSSAQCFSLLKALAAGGRTVICVLHTPSARLFHMIDNVYIVAEGQCAFQGKGQEVIPFLEMSCGLSCPKTYNPADFVLEAACGEYGEHDVERMVAAVENGRCHRWTPDYQHQSPARTTSIDEDSQQVVECSDMSFNDANHLLKHDFGFALSGWDQFKVLLCRMLLQVWRDSSHLTLKLSLHLALGIIIGGMFYDMGNDGSKTMFNFGFCYTCIIFFLYIPMMPVLLQFPIDVKILKREYFNRWYSLGAYYAAYTISHLPLQLFLGTMYATLVYYLSGQPMEVLRLAQFLFMCLMVSLVSESMGLAIGSTLGIVNGMFMGPVLSVPLMLLSCYGMGSGSADIPILIRIGMNLSYLRYGLEGIIVTMYRLGRKSLPCPIDYCHLREPEALLRHVGMENVQYWQDAVLLIFSFVGLRLCTYVLLKYRLSSRKSIQAVTKIGQLVKTKFGSKRTKMSAA</sequence>
<feature type="transmembrane region" description="Helical" evidence="9">
    <location>
        <begin position="542"/>
        <end position="558"/>
    </location>
</feature>
<dbReference type="PROSITE" id="PS50893">
    <property type="entry name" value="ABC_TRANSPORTER_2"/>
    <property type="match status" value="1"/>
</dbReference>
<keyword evidence="6" id="KW-0067">ATP-binding</keyword>
<comment type="caution">
    <text evidence="11">The sequence shown here is derived from an EMBL/GenBank/DDBJ whole genome shotgun (WGS) entry which is preliminary data.</text>
</comment>
<dbReference type="Proteomes" id="UP000494165">
    <property type="component" value="Unassembled WGS sequence"/>
</dbReference>
<organism evidence="11 12">
    <name type="scientific">Cloeon dipterum</name>
    <dbReference type="NCBI Taxonomy" id="197152"/>
    <lineage>
        <taxon>Eukaryota</taxon>
        <taxon>Metazoa</taxon>
        <taxon>Ecdysozoa</taxon>
        <taxon>Arthropoda</taxon>
        <taxon>Hexapoda</taxon>
        <taxon>Insecta</taxon>
        <taxon>Pterygota</taxon>
        <taxon>Palaeoptera</taxon>
        <taxon>Ephemeroptera</taxon>
        <taxon>Pisciforma</taxon>
        <taxon>Baetidae</taxon>
        <taxon>Cloeon</taxon>
    </lineage>
</organism>
<dbReference type="OrthoDB" id="66620at2759"/>
<dbReference type="GO" id="GO:0016887">
    <property type="term" value="F:ATP hydrolysis activity"/>
    <property type="evidence" value="ECO:0007669"/>
    <property type="project" value="InterPro"/>
</dbReference>
<keyword evidence="12" id="KW-1185">Reference proteome</keyword>
<dbReference type="AlphaFoldDB" id="A0A8S1CJD2"/>
<protein>
    <recommendedName>
        <fullName evidence="10">ABC transporter domain-containing protein</fullName>
    </recommendedName>
</protein>
<dbReference type="PANTHER" id="PTHR48041">
    <property type="entry name" value="ABC TRANSPORTER G FAMILY MEMBER 28"/>
    <property type="match status" value="1"/>
</dbReference>
<dbReference type="CDD" id="cd03213">
    <property type="entry name" value="ABCG_EPDR"/>
    <property type="match status" value="1"/>
</dbReference>
<dbReference type="PROSITE" id="PS00211">
    <property type="entry name" value="ABC_TRANSPORTER_1"/>
    <property type="match status" value="1"/>
</dbReference>
<feature type="transmembrane region" description="Helical" evidence="9">
    <location>
        <begin position="367"/>
        <end position="385"/>
    </location>
</feature>
<feature type="domain" description="ABC transporter" evidence="10">
    <location>
        <begin position="19"/>
        <end position="257"/>
    </location>
</feature>
<feature type="transmembrane region" description="Helical" evidence="9">
    <location>
        <begin position="397"/>
        <end position="419"/>
    </location>
</feature>
<keyword evidence="4 9" id="KW-0812">Transmembrane</keyword>
<dbReference type="Pfam" id="PF01061">
    <property type="entry name" value="ABC2_membrane"/>
    <property type="match status" value="1"/>
</dbReference>
<evidence type="ECO:0000259" key="10">
    <source>
        <dbReference type="PROSITE" id="PS50893"/>
    </source>
</evidence>
<evidence type="ECO:0000256" key="8">
    <source>
        <dbReference type="ARBA" id="ARBA00023136"/>
    </source>
</evidence>
<dbReference type="SMART" id="SM00382">
    <property type="entry name" value="AAA"/>
    <property type="match status" value="1"/>
</dbReference>
<evidence type="ECO:0000256" key="7">
    <source>
        <dbReference type="ARBA" id="ARBA00022989"/>
    </source>
</evidence>
<dbReference type="InterPro" id="IPR017871">
    <property type="entry name" value="ABC_transporter-like_CS"/>
</dbReference>
<feature type="transmembrane region" description="Helical" evidence="9">
    <location>
        <begin position="477"/>
        <end position="495"/>
    </location>
</feature>
<evidence type="ECO:0000256" key="2">
    <source>
        <dbReference type="ARBA" id="ARBA00005814"/>
    </source>
</evidence>
<evidence type="ECO:0000256" key="5">
    <source>
        <dbReference type="ARBA" id="ARBA00022741"/>
    </source>
</evidence>
<dbReference type="GO" id="GO:0005886">
    <property type="term" value="C:plasma membrane"/>
    <property type="evidence" value="ECO:0007669"/>
    <property type="project" value="TreeGrafter"/>
</dbReference>
<feature type="transmembrane region" description="Helical" evidence="9">
    <location>
        <begin position="439"/>
        <end position="465"/>
    </location>
</feature>
<reference evidence="11 12" key="1">
    <citation type="submission" date="2020-04" db="EMBL/GenBank/DDBJ databases">
        <authorList>
            <person name="Alioto T."/>
            <person name="Alioto T."/>
            <person name="Gomez Garrido J."/>
        </authorList>
    </citation>
    <scope>NUCLEOTIDE SEQUENCE [LARGE SCALE GENOMIC DNA]</scope>
</reference>
<dbReference type="Gene3D" id="3.40.50.300">
    <property type="entry name" value="P-loop containing nucleotide triphosphate hydrolases"/>
    <property type="match status" value="1"/>
</dbReference>